<evidence type="ECO:0000256" key="2">
    <source>
        <dbReference type="ARBA" id="ARBA00022475"/>
    </source>
</evidence>
<evidence type="ECO:0000256" key="7">
    <source>
        <dbReference type="ARBA" id="ARBA00023180"/>
    </source>
</evidence>
<keyword evidence="8" id="KW-0393">Immunoglobulin domain</keyword>
<dbReference type="SMART" id="SM00408">
    <property type="entry name" value="IGc2"/>
    <property type="match status" value="1"/>
</dbReference>
<dbReference type="KEGG" id="dci:103521478"/>
<dbReference type="FunFam" id="2.60.40.10:FF:000328">
    <property type="entry name" value="CLUMA_CG000981, isoform A"/>
    <property type="match status" value="1"/>
</dbReference>
<keyword evidence="2" id="KW-1003">Cell membrane</keyword>
<organism evidence="10 11">
    <name type="scientific">Diaphorina citri</name>
    <name type="common">Asian citrus psyllid</name>
    <dbReference type="NCBI Taxonomy" id="121845"/>
    <lineage>
        <taxon>Eukaryota</taxon>
        <taxon>Metazoa</taxon>
        <taxon>Ecdysozoa</taxon>
        <taxon>Arthropoda</taxon>
        <taxon>Hexapoda</taxon>
        <taxon>Insecta</taxon>
        <taxon>Pterygota</taxon>
        <taxon>Neoptera</taxon>
        <taxon>Paraneoptera</taxon>
        <taxon>Hemiptera</taxon>
        <taxon>Sternorrhyncha</taxon>
        <taxon>Psylloidea</taxon>
        <taxon>Psyllidae</taxon>
        <taxon>Diaphorininae</taxon>
        <taxon>Diaphorina</taxon>
    </lineage>
</organism>
<reference evidence="11" key="1">
    <citation type="submission" date="2025-08" db="UniProtKB">
        <authorList>
            <consortium name="RefSeq"/>
        </authorList>
    </citation>
    <scope>IDENTIFICATION</scope>
</reference>
<feature type="non-terminal residue" evidence="11">
    <location>
        <position position="1"/>
    </location>
</feature>
<evidence type="ECO:0000313" key="10">
    <source>
        <dbReference type="Proteomes" id="UP000079169"/>
    </source>
</evidence>
<keyword evidence="5" id="KW-0472">Membrane</keyword>
<keyword evidence="6" id="KW-1015">Disulfide bond</keyword>
<gene>
    <name evidence="11" type="primary">LOC103521478</name>
</gene>
<dbReference type="InterPro" id="IPR013783">
    <property type="entry name" value="Ig-like_fold"/>
</dbReference>
<comment type="subcellular location">
    <subcellularLocation>
        <location evidence="1">Cell membrane</location>
    </subcellularLocation>
</comment>
<dbReference type="STRING" id="121845.A0A1S3DN06"/>
<evidence type="ECO:0000313" key="11">
    <source>
        <dbReference type="RefSeq" id="XP_008484811.2"/>
    </source>
</evidence>
<dbReference type="InterPro" id="IPR003599">
    <property type="entry name" value="Ig_sub"/>
</dbReference>
<dbReference type="SMART" id="SM00409">
    <property type="entry name" value="IG"/>
    <property type="match status" value="2"/>
</dbReference>
<dbReference type="GO" id="GO:0005886">
    <property type="term" value="C:plasma membrane"/>
    <property type="evidence" value="ECO:0007669"/>
    <property type="project" value="UniProtKB-SubCell"/>
</dbReference>
<keyword evidence="10" id="KW-1185">Reference proteome</keyword>
<dbReference type="InterPro" id="IPR007110">
    <property type="entry name" value="Ig-like_dom"/>
</dbReference>
<keyword evidence="7" id="KW-0325">Glycoprotein</keyword>
<dbReference type="PROSITE" id="PS50835">
    <property type="entry name" value="IG_LIKE"/>
    <property type="match status" value="1"/>
</dbReference>
<evidence type="ECO:0000256" key="3">
    <source>
        <dbReference type="ARBA" id="ARBA00022729"/>
    </source>
</evidence>
<dbReference type="Proteomes" id="UP000079169">
    <property type="component" value="Unplaced"/>
</dbReference>
<dbReference type="PANTHER" id="PTHR12231:SF105">
    <property type="entry name" value="LACHESIN-LIKE PROTEIN"/>
    <property type="match status" value="1"/>
</dbReference>
<dbReference type="PaxDb" id="121845-A0A1S3DN06"/>
<proteinExistence type="predicted"/>
<dbReference type="InterPro" id="IPR003598">
    <property type="entry name" value="Ig_sub2"/>
</dbReference>
<name>A0A1S3DN06_DIACI</name>
<evidence type="ECO:0000259" key="9">
    <source>
        <dbReference type="PROSITE" id="PS50835"/>
    </source>
</evidence>
<protein>
    <submittedName>
        <fullName evidence="11">Neurotrimin-like</fullName>
    </submittedName>
</protein>
<dbReference type="RefSeq" id="XP_008484811.2">
    <property type="nucleotide sequence ID" value="XM_008486589.2"/>
</dbReference>
<evidence type="ECO:0000256" key="1">
    <source>
        <dbReference type="ARBA" id="ARBA00004236"/>
    </source>
</evidence>
<dbReference type="Pfam" id="PF13927">
    <property type="entry name" value="Ig_3"/>
    <property type="match status" value="1"/>
</dbReference>
<evidence type="ECO:0000256" key="6">
    <source>
        <dbReference type="ARBA" id="ARBA00023157"/>
    </source>
</evidence>
<keyword evidence="3" id="KW-0732">Signal</keyword>
<feature type="domain" description="Ig-like" evidence="9">
    <location>
        <begin position="1"/>
        <end position="91"/>
    </location>
</feature>
<dbReference type="Gene3D" id="2.60.40.10">
    <property type="entry name" value="Immunoglobulins"/>
    <property type="match status" value="3"/>
</dbReference>
<dbReference type="SUPFAM" id="SSF48726">
    <property type="entry name" value="Immunoglobulin"/>
    <property type="match status" value="2"/>
</dbReference>
<dbReference type="GeneID" id="103521478"/>
<dbReference type="InterPro" id="IPR051170">
    <property type="entry name" value="Neural/epithelial_adhesion"/>
</dbReference>
<sequence>VFLFPSDVAVAEYDNATLYCVATGNPMPSIVWSRDGNREVIIKSPNSSDIERVEKYNGTYLHLYRADRRQMGYYTCTADNGVPPAVTKRVSFVVHFEKYNGTYLHLYRADRRQMGYYTCTADNGVPPAVTKRVSFVVHFEKYNGTYLHLYRADRRQMGYYTCTADNGVPPAVTKRVSFVVHFEPKVIVPVQMIGTPLGGDVTFDCYTEGYPDTINYWCRNENPQDVIVVTSHLTAIQKDIRILSTTGV</sequence>
<dbReference type="GO" id="GO:0043005">
    <property type="term" value="C:neuron projection"/>
    <property type="evidence" value="ECO:0007669"/>
    <property type="project" value="TreeGrafter"/>
</dbReference>
<dbReference type="InterPro" id="IPR036179">
    <property type="entry name" value="Ig-like_dom_sf"/>
</dbReference>
<dbReference type="PANTHER" id="PTHR12231">
    <property type="entry name" value="CTX-RELATED TYPE I TRANSMEMBRANE PROTEIN"/>
    <property type="match status" value="1"/>
</dbReference>
<keyword evidence="4" id="KW-0677">Repeat</keyword>
<evidence type="ECO:0000256" key="5">
    <source>
        <dbReference type="ARBA" id="ARBA00023136"/>
    </source>
</evidence>
<evidence type="ECO:0000256" key="4">
    <source>
        <dbReference type="ARBA" id="ARBA00022737"/>
    </source>
</evidence>
<accession>A0A1S3DN06</accession>
<dbReference type="AlphaFoldDB" id="A0A1S3DN06"/>
<evidence type="ECO:0000256" key="8">
    <source>
        <dbReference type="ARBA" id="ARBA00023319"/>
    </source>
</evidence>
<feature type="non-terminal residue" evidence="11">
    <location>
        <position position="248"/>
    </location>
</feature>